<dbReference type="Proteomes" id="UP000664293">
    <property type="component" value="Unassembled WGS sequence"/>
</dbReference>
<evidence type="ECO:0000313" key="5">
    <source>
        <dbReference type="EMBL" id="MBN8430989.1"/>
    </source>
</evidence>
<keyword evidence="3" id="KW-0324">Glycolysis</keyword>
<evidence type="ECO:0000256" key="1">
    <source>
        <dbReference type="ARBA" id="ARBA00022679"/>
    </source>
</evidence>
<protein>
    <recommendedName>
        <fullName evidence="3">Glucokinase</fullName>
        <ecNumber evidence="3">2.7.1.2</ecNumber>
    </recommendedName>
    <alternativeName>
        <fullName evidence="3">Glucose kinase</fullName>
    </alternativeName>
</protein>
<dbReference type="Pfam" id="PF02685">
    <property type="entry name" value="Glucokinase"/>
    <property type="match status" value="1"/>
</dbReference>
<dbReference type="EMBL" id="JAEKJR010000002">
    <property type="protein sequence ID" value="MBN8430989.1"/>
    <property type="molecule type" value="Genomic_DNA"/>
</dbReference>
<dbReference type="SUPFAM" id="SSF53067">
    <property type="entry name" value="Actin-like ATPase domain"/>
    <property type="match status" value="1"/>
</dbReference>
<keyword evidence="6" id="KW-1185">Reference proteome</keyword>
<dbReference type="InterPro" id="IPR043129">
    <property type="entry name" value="ATPase_NBD"/>
</dbReference>
<dbReference type="InterPro" id="IPR050201">
    <property type="entry name" value="Bacterial_glucokinase"/>
</dbReference>
<proteinExistence type="inferred from homology"/>
<sequence>MFMELVSQKKPPYWNLVADVGGTNARFGLAPQTGRNFNAIEDIQVLRCADYKNIQSVVNAYLERLPLTKRKEIQEACVAVAGPTEGDRVEVTNLSWVFSKSVVAEQTGLSRFAVINDFSALALACPQLRSEDKILIGDVREDGGVMDSLGRLAVIGPGTGLGVCGVLATGKSYLALPCEGGHATISPVTDEECSLYNFLKSDFPHVSAEHFLSGRGIENIYRGLGALRGIPPTFTQAEEIGAAALNRTCEQARDAVIMFCNLLGTFVGDVVLTLGARNGVYLGGGILPMLKPLLLESDFENRVRSKGVMSSYVANTPIELVVHPFPALIGASFFLSQKY</sequence>
<keyword evidence="3" id="KW-0547">Nucleotide-binding</keyword>
<comment type="similarity">
    <text evidence="3 4">Belongs to the bacterial glucokinase family.</text>
</comment>
<comment type="catalytic activity">
    <reaction evidence="3">
        <text>D-glucose + ATP = D-glucose 6-phosphate + ADP + H(+)</text>
        <dbReference type="Rhea" id="RHEA:17825"/>
        <dbReference type="ChEBI" id="CHEBI:4167"/>
        <dbReference type="ChEBI" id="CHEBI:15378"/>
        <dbReference type="ChEBI" id="CHEBI:30616"/>
        <dbReference type="ChEBI" id="CHEBI:61548"/>
        <dbReference type="ChEBI" id="CHEBI:456216"/>
        <dbReference type="EC" id="2.7.1.2"/>
    </reaction>
</comment>
<gene>
    <name evidence="3 5" type="primary">glk</name>
    <name evidence="5" type="ORF">JF535_09015</name>
</gene>
<name>A0ABS3E6R7_9GAMM</name>
<dbReference type="CDD" id="cd24008">
    <property type="entry name" value="ASKHA_NBD_GLK"/>
    <property type="match status" value="1"/>
</dbReference>
<dbReference type="HAMAP" id="MF_00524">
    <property type="entry name" value="Glucokinase"/>
    <property type="match status" value="1"/>
</dbReference>
<accession>A0ABS3E6R7</accession>
<organism evidence="5 6">
    <name type="scientific">Microbulbifer salipaludis</name>
    <dbReference type="NCBI Taxonomy" id="187980"/>
    <lineage>
        <taxon>Bacteria</taxon>
        <taxon>Pseudomonadati</taxon>
        <taxon>Pseudomonadota</taxon>
        <taxon>Gammaproteobacteria</taxon>
        <taxon>Cellvibrionales</taxon>
        <taxon>Microbulbiferaceae</taxon>
        <taxon>Microbulbifer</taxon>
    </lineage>
</organism>
<dbReference type="Gene3D" id="3.40.367.20">
    <property type="match status" value="1"/>
</dbReference>
<reference evidence="5 6" key="1">
    <citation type="submission" date="2020-12" db="EMBL/GenBank/DDBJ databases">
        <title>Oil enriched cultivation method for isolating marine PHA-producing bacteria.</title>
        <authorList>
            <person name="Zheng W."/>
            <person name="Yu S."/>
            <person name="Huang Y."/>
        </authorList>
    </citation>
    <scope>NUCLEOTIDE SEQUENCE [LARGE SCALE GENOMIC DNA]</scope>
    <source>
        <strain evidence="5 6">SN0-2</strain>
    </source>
</reference>
<dbReference type="NCBIfam" id="TIGR00749">
    <property type="entry name" value="glk"/>
    <property type="match status" value="1"/>
</dbReference>
<dbReference type="EC" id="2.7.1.2" evidence="3"/>
<keyword evidence="2 3" id="KW-0418">Kinase</keyword>
<dbReference type="InterPro" id="IPR003836">
    <property type="entry name" value="Glucokinase"/>
</dbReference>
<keyword evidence="3" id="KW-0963">Cytoplasm</keyword>
<comment type="subcellular location">
    <subcellularLocation>
        <location evidence="3">Cytoplasm</location>
    </subcellularLocation>
</comment>
<evidence type="ECO:0000256" key="3">
    <source>
        <dbReference type="HAMAP-Rule" id="MF_00524"/>
    </source>
</evidence>
<keyword evidence="3" id="KW-0067">ATP-binding</keyword>
<evidence type="ECO:0000313" key="6">
    <source>
        <dbReference type="Proteomes" id="UP000664293"/>
    </source>
</evidence>
<dbReference type="Gene3D" id="3.30.420.40">
    <property type="match status" value="1"/>
</dbReference>
<dbReference type="GO" id="GO:0004340">
    <property type="term" value="F:glucokinase activity"/>
    <property type="evidence" value="ECO:0007669"/>
    <property type="project" value="UniProtKB-EC"/>
</dbReference>
<evidence type="ECO:0000256" key="4">
    <source>
        <dbReference type="RuleBase" id="RU004046"/>
    </source>
</evidence>
<dbReference type="PANTHER" id="PTHR47690">
    <property type="entry name" value="GLUCOKINASE"/>
    <property type="match status" value="1"/>
</dbReference>
<dbReference type="PANTHER" id="PTHR47690:SF1">
    <property type="entry name" value="GLUCOKINASE"/>
    <property type="match status" value="1"/>
</dbReference>
<comment type="caution">
    <text evidence="5">The sequence shown here is derived from an EMBL/GenBank/DDBJ whole genome shotgun (WGS) entry which is preliminary data.</text>
</comment>
<keyword evidence="1 3" id="KW-0808">Transferase</keyword>
<evidence type="ECO:0000256" key="2">
    <source>
        <dbReference type="ARBA" id="ARBA00022777"/>
    </source>
</evidence>
<feature type="binding site" evidence="3">
    <location>
        <begin position="18"/>
        <end position="23"/>
    </location>
    <ligand>
        <name>ATP</name>
        <dbReference type="ChEBI" id="CHEBI:30616"/>
    </ligand>
</feature>